<evidence type="ECO:0000313" key="1">
    <source>
        <dbReference type="EMBL" id="THH15581.1"/>
    </source>
</evidence>
<proteinExistence type="predicted"/>
<dbReference type="AlphaFoldDB" id="A0A4S4LV61"/>
<comment type="caution">
    <text evidence="1">The sequence shown here is derived from an EMBL/GenBank/DDBJ whole genome shotgun (WGS) entry which is preliminary data.</text>
</comment>
<organism evidence="1 2">
    <name type="scientific">Bondarzewia mesenterica</name>
    <dbReference type="NCBI Taxonomy" id="1095465"/>
    <lineage>
        <taxon>Eukaryota</taxon>
        <taxon>Fungi</taxon>
        <taxon>Dikarya</taxon>
        <taxon>Basidiomycota</taxon>
        <taxon>Agaricomycotina</taxon>
        <taxon>Agaricomycetes</taxon>
        <taxon>Russulales</taxon>
        <taxon>Bondarzewiaceae</taxon>
        <taxon>Bondarzewia</taxon>
    </lineage>
</organism>
<evidence type="ECO:0000313" key="2">
    <source>
        <dbReference type="Proteomes" id="UP000310158"/>
    </source>
</evidence>
<name>A0A4S4LV61_9AGAM</name>
<accession>A0A4S4LV61</accession>
<sequence length="141" mass="15286">MPSRFSRDSLVDASTITAATSGLEAIALANRTRKSVEDALSWLSGHPRSGYSRSHETCIHSSQSNGKISGMSVVDAVDLLLKMAREESTDQTRALAASIVDKLGYLALAIVQAGTYTLQLCSFDDYLNNFQKHRDALPIPL</sequence>
<reference evidence="1 2" key="1">
    <citation type="submission" date="2019-02" db="EMBL/GenBank/DDBJ databases">
        <title>Genome sequencing of the rare red list fungi Bondarzewia mesenterica.</title>
        <authorList>
            <person name="Buettner E."/>
            <person name="Kellner H."/>
        </authorList>
    </citation>
    <scope>NUCLEOTIDE SEQUENCE [LARGE SCALE GENOMIC DNA]</scope>
    <source>
        <strain evidence="1 2">DSM 108281</strain>
    </source>
</reference>
<gene>
    <name evidence="1" type="ORF">EW146_g4915</name>
</gene>
<protein>
    <submittedName>
        <fullName evidence="1">Uncharacterized protein</fullName>
    </submittedName>
</protein>
<dbReference type="Proteomes" id="UP000310158">
    <property type="component" value="Unassembled WGS sequence"/>
</dbReference>
<dbReference type="OrthoDB" id="3013592at2759"/>
<keyword evidence="2" id="KW-1185">Reference proteome</keyword>
<dbReference type="EMBL" id="SGPL01000202">
    <property type="protein sequence ID" value="THH15581.1"/>
    <property type="molecule type" value="Genomic_DNA"/>
</dbReference>